<sequence>MSVGSQNAQTRWSVKPKPSRIVPVVGGMAGRADSRGAWHRSGKLAPGVSDSLQRLRRPSPRLPGPPLRLSRVARFRAVITRDTRGSVASAGR</sequence>
<dbReference type="AlphaFoldDB" id="A0A9Q1ICT6"/>
<name>A0A9Q1ICT6_SYNKA</name>
<evidence type="ECO:0000313" key="2">
    <source>
        <dbReference type="EMBL" id="KAJ8335790.1"/>
    </source>
</evidence>
<feature type="region of interest" description="Disordered" evidence="1">
    <location>
        <begin position="30"/>
        <end position="67"/>
    </location>
</feature>
<proteinExistence type="predicted"/>
<keyword evidence="3" id="KW-1185">Reference proteome</keyword>
<comment type="caution">
    <text evidence="2">The sequence shown here is derived from an EMBL/GenBank/DDBJ whole genome shotgun (WGS) entry which is preliminary data.</text>
</comment>
<evidence type="ECO:0000256" key="1">
    <source>
        <dbReference type="SAM" id="MobiDB-lite"/>
    </source>
</evidence>
<evidence type="ECO:0000313" key="3">
    <source>
        <dbReference type="Proteomes" id="UP001152622"/>
    </source>
</evidence>
<dbReference type="EMBL" id="JAINUF010000020">
    <property type="protein sequence ID" value="KAJ8335790.1"/>
    <property type="molecule type" value="Genomic_DNA"/>
</dbReference>
<dbReference type="Proteomes" id="UP001152622">
    <property type="component" value="Chromosome 20"/>
</dbReference>
<feature type="region of interest" description="Disordered" evidence="1">
    <location>
        <begin position="1"/>
        <end position="20"/>
    </location>
</feature>
<reference evidence="2" key="1">
    <citation type="journal article" date="2023" name="Science">
        <title>Genome structures resolve the early diversification of teleost fishes.</title>
        <authorList>
            <person name="Parey E."/>
            <person name="Louis A."/>
            <person name="Montfort J."/>
            <person name="Bouchez O."/>
            <person name="Roques C."/>
            <person name="Iampietro C."/>
            <person name="Lluch J."/>
            <person name="Castinel A."/>
            <person name="Donnadieu C."/>
            <person name="Desvignes T."/>
            <person name="Floi Bucao C."/>
            <person name="Jouanno E."/>
            <person name="Wen M."/>
            <person name="Mejri S."/>
            <person name="Dirks R."/>
            <person name="Jansen H."/>
            <person name="Henkel C."/>
            <person name="Chen W.J."/>
            <person name="Zahm M."/>
            <person name="Cabau C."/>
            <person name="Klopp C."/>
            <person name="Thompson A.W."/>
            <person name="Robinson-Rechavi M."/>
            <person name="Braasch I."/>
            <person name="Lecointre G."/>
            <person name="Bobe J."/>
            <person name="Postlethwait J.H."/>
            <person name="Berthelot C."/>
            <person name="Roest Crollius H."/>
            <person name="Guiguen Y."/>
        </authorList>
    </citation>
    <scope>NUCLEOTIDE SEQUENCE</scope>
    <source>
        <strain evidence="2">WJC10195</strain>
    </source>
</reference>
<accession>A0A9Q1ICT6</accession>
<feature type="compositionally biased region" description="Polar residues" evidence="1">
    <location>
        <begin position="1"/>
        <end position="12"/>
    </location>
</feature>
<protein>
    <submittedName>
        <fullName evidence="2">Uncharacterized protein</fullName>
    </submittedName>
</protein>
<gene>
    <name evidence="2" type="ORF">SKAU_G00391320</name>
</gene>
<organism evidence="2 3">
    <name type="scientific">Synaphobranchus kaupii</name>
    <name type="common">Kaup's arrowtooth eel</name>
    <dbReference type="NCBI Taxonomy" id="118154"/>
    <lineage>
        <taxon>Eukaryota</taxon>
        <taxon>Metazoa</taxon>
        <taxon>Chordata</taxon>
        <taxon>Craniata</taxon>
        <taxon>Vertebrata</taxon>
        <taxon>Euteleostomi</taxon>
        <taxon>Actinopterygii</taxon>
        <taxon>Neopterygii</taxon>
        <taxon>Teleostei</taxon>
        <taxon>Anguilliformes</taxon>
        <taxon>Synaphobranchidae</taxon>
        <taxon>Synaphobranchus</taxon>
    </lineage>
</organism>